<protein>
    <submittedName>
        <fullName evidence="1">DUF2851 family protein</fullName>
    </submittedName>
</protein>
<dbReference type="Pfam" id="PF11013">
    <property type="entry name" value="DUF2851"/>
    <property type="match status" value="1"/>
</dbReference>
<reference evidence="1" key="1">
    <citation type="submission" date="2023-02" db="EMBL/GenBank/DDBJ databases">
        <title>Genome of Flavobacteriaceae gen. nov. sp. strain F89.</title>
        <authorList>
            <person name="Wang Y."/>
        </authorList>
    </citation>
    <scope>NUCLEOTIDE SEQUENCE</scope>
    <source>
        <strain evidence="1">F89</strain>
    </source>
</reference>
<evidence type="ECO:0000313" key="1">
    <source>
        <dbReference type="EMBL" id="MCG2459640.1"/>
    </source>
</evidence>
<evidence type="ECO:0000313" key="2">
    <source>
        <dbReference type="Proteomes" id="UP001200642"/>
    </source>
</evidence>
<comment type="caution">
    <text evidence="1">The sequence shown here is derived from an EMBL/GenBank/DDBJ whole genome shotgun (WGS) entry which is preliminary data.</text>
</comment>
<gene>
    <name evidence="1" type="ORF">K8352_02630</name>
</gene>
<proteinExistence type="predicted"/>
<dbReference type="AlphaFoldDB" id="A0AAE3ESM6"/>
<organism evidence="1 2">
    <name type="scientific">Cerina litoralis</name>
    <dbReference type="NCBI Taxonomy" id="2874477"/>
    <lineage>
        <taxon>Bacteria</taxon>
        <taxon>Pseudomonadati</taxon>
        <taxon>Bacteroidota</taxon>
        <taxon>Flavobacteriia</taxon>
        <taxon>Flavobacteriales</taxon>
        <taxon>Flavobacteriaceae</taxon>
        <taxon>Cerina</taxon>
    </lineage>
</organism>
<accession>A0AAE3ESM6</accession>
<dbReference type="EMBL" id="JAIRBC010000003">
    <property type="protein sequence ID" value="MCG2459640.1"/>
    <property type="molecule type" value="Genomic_DNA"/>
</dbReference>
<dbReference type="RefSeq" id="WP_317900786.1">
    <property type="nucleotide sequence ID" value="NZ_JAIRBC010000003.1"/>
</dbReference>
<dbReference type="InterPro" id="IPR021272">
    <property type="entry name" value="DUF2851"/>
</dbReference>
<dbReference type="Proteomes" id="UP001200642">
    <property type="component" value="Unassembled WGS sequence"/>
</dbReference>
<name>A0AAE3ESM6_9FLAO</name>
<keyword evidence="2" id="KW-1185">Reference proteome</keyword>
<sequence length="429" mass="49711">MREDLLHYIWKYSKLPKEHLVTTKNEAISLIDMGLHNHLAGPDFSNARIRIGGQLWAGNVEIHLKSSDWFAHHHETDSNYNNVILHVVWEDDMSVFREDRSEIPTLELKNYIPKHLLHAYHKLFDKRNFNFINCEKDIGTVDGFLLNNWLERLFFERLESKSNLILDLLEKSKNDWERVLFILLSRNFGSKVNGDSFFDMARGLNFSIIRKSYGNIVQLESLLFGTAGLLEDDAVMDGYYINLKKEYGFLKNKFNIKTTRVLPPQFYGLRPSNFPTIRLSQLANLYAGRQNLFSQLMDADSVSRIYDVLRVSASDYWNDHYTFGKVSKKRNKGLGTRFIDLIIINTIAPLKFCYARQRGKEVDGLILEIISGLKKEENRVVDNFKHHGAPIENAMQSQAILQLYNEYCTENRCLQCAVGASLLGDKSRQ</sequence>